<gene>
    <name evidence="2" type="ORF">NCTC11541_00458</name>
</gene>
<keyword evidence="1" id="KW-1133">Transmembrane helix</keyword>
<proteinExistence type="predicted"/>
<evidence type="ECO:0000256" key="1">
    <source>
        <dbReference type="SAM" id="Phobius"/>
    </source>
</evidence>
<keyword evidence="1" id="KW-0812">Transmembrane</keyword>
<feature type="transmembrane region" description="Helical" evidence="1">
    <location>
        <begin position="12"/>
        <end position="29"/>
    </location>
</feature>
<dbReference type="AlphaFoldDB" id="A0A381DTY9"/>
<organism evidence="2 3">
    <name type="scientific">Campylobacter upsaliensis</name>
    <dbReference type="NCBI Taxonomy" id="28080"/>
    <lineage>
        <taxon>Bacteria</taxon>
        <taxon>Pseudomonadati</taxon>
        <taxon>Campylobacterota</taxon>
        <taxon>Epsilonproteobacteria</taxon>
        <taxon>Campylobacterales</taxon>
        <taxon>Campylobacteraceae</taxon>
        <taxon>Campylobacter</taxon>
    </lineage>
</organism>
<accession>A0A381DTY9</accession>
<sequence length="33" mass="3534">MFENPVPNELLISTIVAVLLLSALAVVLIKKKG</sequence>
<keyword evidence="1" id="KW-0472">Membrane</keyword>
<evidence type="ECO:0000313" key="2">
    <source>
        <dbReference type="EMBL" id="VEG84434.1"/>
    </source>
</evidence>
<dbReference type="EMBL" id="LR134372">
    <property type="protein sequence ID" value="VEG84434.1"/>
    <property type="molecule type" value="Genomic_DNA"/>
</dbReference>
<name>A0A381DTY9_CAMUP</name>
<reference evidence="2 3" key="1">
    <citation type="submission" date="2018-12" db="EMBL/GenBank/DDBJ databases">
        <authorList>
            <consortium name="Pathogen Informatics"/>
        </authorList>
    </citation>
    <scope>NUCLEOTIDE SEQUENCE [LARGE SCALE GENOMIC DNA]</scope>
    <source>
        <strain evidence="2 3">NCTC11541</strain>
    </source>
</reference>
<protein>
    <submittedName>
        <fullName evidence="2">Small hydrophobic protein</fullName>
    </submittedName>
</protein>
<dbReference type="Proteomes" id="UP000278157">
    <property type="component" value="Chromosome"/>
</dbReference>
<evidence type="ECO:0000313" key="3">
    <source>
        <dbReference type="Proteomes" id="UP000278157"/>
    </source>
</evidence>